<comment type="caution">
    <text evidence="4">The sequence shown here is derived from an EMBL/GenBank/DDBJ whole genome shotgun (WGS) entry which is preliminary data.</text>
</comment>
<feature type="domain" description="Sulfotransferase" evidence="3">
    <location>
        <begin position="31"/>
        <end position="249"/>
    </location>
</feature>
<keyword evidence="2" id="KW-0325">Glycoprotein</keyword>
<evidence type="ECO:0000313" key="5">
    <source>
        <dbReference type="Proteomes" id="UP000669179"/>
    </source>
</evidence>
<evidence type="ECO:0000256" key="1">
    <source>
        <dbReference type="ARBA" id="ARBA00022679"/>
    </source>
</evidence>
<evidence type="ECO:0000259" key="3">
    <source>
        <dbReference type="Pfam" id="PF00685"/>
    </source>
</evidence>
<dbReference type="PANTHER" id="PTHR10605">
    <property type="entry name" value="HEPARAN SULFATE SULFOTRANSFERASE"/>
    <property type="match status" value="1"/>
</dbReference>
<evidence type="ECO:0000256" key="2">
    <source>
        <dbReference type="ARBA" id="ARBA00023180"/>
    </source>
</evidence>
<dbReference type="RefSeq" id="WP_208254603.1">
    <property type="nucleotide sequence ID" value="NZ_JAGEOJ010000003.1"/>
</dbReference>
<protein>
    <submittedName>
        <fullName evidence="4">Sulfotransferase domain-containing protein</fullName>
    </submittedName>
</protein>
<reference evidence="4" key="1">
    <citation type="submission" date="2021-03" db="EMBL/GenBank/DDBJ databases">
        <authorList>
            <person name="Kanchanasin P."/>
            <person name="Saeng-In P."/>
            <person name="Phongsopitanun W."/>
            <person name="Yuki M."/>
            <person name="Kudo T."/>
            <person name="Ohkuma M."/>
            <person name="Tanasupawat S."/>
        </authorList>
    </citation>
    <scope>NUCLEOTIDE SEQUENCE</scope>
    <source>
        <strain evidence="4">GKU 128</strain>
    </source>
</reference>
<name>A0A939P7B2_9ACTN</name>
<dbReference type="Gene3D" id="3.40.50.300">
    <property type="entry name" value="P-loop containing nucleotide triphosphate hydrolases"/>
    <property type="match status" value="1"/>
</dbReference>
<gene>
    <name evidence="4" type="ORF">J4573_07835</name>
</gene>
<dbReference type="Pfam" id="PF00685">
    <property type="entry name" value="Sulfotransfer_1"/>
    <property type="match status" value="1"/>
</dbReference>
<organism evidence="4 5">
    <name type="scientific">Actinomadura barringtoniae</name>
    <dbReference type="NCBI Taxonomy" id="1427535"/>
    <lineage>
        <taxon>Bacteria</taxon>
        <taxon>Bacillati</taxon>
        <taxon>Actinomycetota</taxon>
        <taxon>Actinomycetes</taxon>
        <taxon>Streptosporangiales</taxon>
        <taxon>Thermomonosporaceae</taxon>
        <taxon>Actinomadura</taxon>
    </lineage>
</organism>
<keyword evidence="1" id="KW-0808">Transferase</keyword>
<dbReference type="InterPro" id="IPR000863">
    <property type="entry name" value="Sulfotransferase_dom"/>
</dbReference>
<accession>A0A939P7B2</accession>
<proteinExistence type="predicted"/>
<dbReference type="AlphaFoldDB" id="A0A939P7B2"/>
<dbReference type="SUPFAM" id="SSF52540">
    <property type="entry name" value="P-loop containing nucleoside triphosphate hydrolases"/>
    <property type="match status" value="1"/>
</dbReference>
<dbReference type="Proteomes" id="UP000669179">
    <property type="component" value="Unassembled WGS sequence"/>
</dbReference>
<dbReference type="InterPro" id="IPR037359">
    <property type="entry name" value="NST/OST"/>
</dbReference>
<evidence type="ECO:0000313" key="4">
    <source>
        <dbReference type="EMBL" id="MBO2446996.1"/>
    </source>
</evidence>
<keyword evidence="5" id="KW-1185">Reference proteome</keyword>
<dbReference type="GO" id="GO:0008146">
    <property type="term" value="F:sulfotransferase activity"/>
    <property type="evidence" value="ECO:0007669"/>
    <property type="project" value="InterPro"/>
</dbReference>
<dbReference type="InterPro" id="IPR027417">
    <property type="entry name" value="P-loop_NTPase"/>
</dbReference>
<sequence>MNRPPLPAPMISAGRTAIRRYGTATAGLRPPPDFLLIGAKRGGSTSLYYTLLDHPAIMKLFPAARLLPKANDTKGVHYFDSSYERGTAWYRSHFPSAAARRRARARAGGDVAVGEGSPYYLFHPLAAERAGRDVPDARILLILRDPVERAFSHYRERRRGHAEDLVTFEDALAAEEERLAGERERIMAETGYTSYAHEQQSYRAQGEYAPHLRRWLEHFPRERVHVLVAEEFYADPQTAVNEIATFLGLLRAPLSPAARKVWNAAPSQELKPATRRRLAAHYAPFNADLEALLGRTLPWT</sequence>
<dbReference type="EMBL" id="JAGEOJ010000003">
    <property type="protein sequence ID" value="MBO2446996.1"/>
    <property type="molecule type" value="Genomic_DNA"/>
</dbReference>
<dbReference type="PANTHER" id="PTHR10605:SF56">
    <property type="entry name" value="BIFUNCTIONAL HEPARAN SULFATE N-DEACETYLASE_N-SULFOTRANSFERASE"/>
    <property type="match status" value="1"/>
</dbReference>